<comment type="caution">
    <text evidence="1">The sequence shown here is derived from an EMBL/GenBank/DDBJ whole genome shotgun (WGS) entry which is preliminary data.</text>
</comment>
<accession>A0AAV9WHR6</accession>
<organism evidence="1 2">
    <name type="scientific">Arthrobotrys musiformis</name>
    <dbReference type="NCBI Taxonomy" id="47236"/>
    <lineage>
        <taxon>Eukaryota</taxon>
        <taxon>Fungi</taxon>
        <taxon>Dikarya</taxon>
        <taxon>Ascomycota</taxon>
        <taxon>Pezizomycotina</taxon>
        <taxon>Orbiliomycetes</taxon>
        <taxon>Orbiliales</taxon>
        <taxon>Orbiliaceae</taxon>
        <taxon>Arthrobotrys</taxon>
    </lineage>
</organism>
<reference evidence="1 2" key="1">
    <citation type="submission" date="2023-08" db="EMBL/GenBank/DDBJ databases">
        <authorList>
            <person name="Palmer J.M."/>
        </authorList>
    </citation>
    <scope>NUCLEOTIDE SEQUENCE [LARGE SCALE GENOMIC DNA]</scope>
    <source>
        <strain evidence="1 2">TWF481</strain>
    </source>
</reference>
<name>A0AAV9WHR6_9PEZI</name>
<dbReference type="AlphaFoldDB" id="A0AAV9WHR6"/>
<evidence type="ECO:0000313" key="2">
    <source>
        <dbReference type="Proteomes" id="UP001370758"/>
    </source>
</evidence>
<sequence>MKALNKLKRGGVTRYNEKMVIAEDLKNWNIKGLIPQICKAGAPDHVTESTLKNGLPGIA</sequence>
<keyword evidence="2" id="KW-1185">Reference proteome</keyword>
<gene>
    <name evidence="1" type="ORF">TWF481_003526</name>
</gene>
<evidence type="ECO:0000313" key="1">
    <source>
        <dbReference type="EMBL" id="KAK6508756.1"/>
    </source>
</evidence>
<proteinExistence type="predicted"/>
<protein>
    <submittedName>
        <fullName evidence="1">Uncharacterized protein</fullName>
    </submittedName>
</protein>
<dbReference type="EMBL" id="JAVHJL010000002">
    <property type="protein sequence ID" value="KAK6508756.1"/>
    <property type="molecule type" value="Genomic_DNA"/>
</dbReference>
<dbReference type="Proteomes" id="UP001370758">
    <property type="component" value="Unassembled WGS sequence"/>
</dbReference>